<evidence type="ECO:0000256" key="2">
    <source>
        <dbReference type="ARBA" id="ARBA00022946"/>
    </source>
</evidence>
<evidence type="ECO:0000259" key="5">
    <source>
        <dbReference type="Pfam" id="PF25455"/>
    </source>
</evidence>
<evidence type="ECO:0000259" key="4">
    <source>
        <dbReference type="Pfam" id="PF01571"/>
    </source>
</evidence>
<dbReference type="PANTHER" id="PTHR22602">
    <property type="entry name" value="TRANSFERASE CAF17, MITOCHONDRIAL-RELATED"/>
    <property type="match status" value="1"/>
</dbReference>
<evidence type="ECO:0000256" key="1">
    <source>
        <dbReference type="ARBA" id="ARBA00004173"/>
    </source>
</evidence>
<dbReference type="Pfam" id="PF01571">
    <property type="entry name" value="GCV_T"/>
    <property type="match status" value="1"/>
</dbReference>
<proteinExistence type="predicted"/>
<accession>A0A3B0RCY2</accession>
<dbReference type="InterPro" id="IPR045179">
    <property type="entry name" value="YgfZ/GcvT"/>
</dbReference>
<gene>
    <name evidence="6" type="ORF">MNBD_ALPHA01-328</name>
</gene>
<evidence type="ECO:0000313" key="6">
    <source>
        <dbReference type="EMBL" id="VAV89477.1"/>
    </source>
</evidence>
<dbReference type="Pfam" id="PF25455">
    <property type="entry name" value="Beta-barrel_CAF17_C"/>
    <property type="match status" value="1"/>
</dbReference>
<feature type="domain" description="CAF17 C-terminal" evidence="5">
    <location>
        <begin position="204"/>
        <end position="273"/>
    </location>
</feature>
<dbReference type="SUPFAM" id="SSF103025">
    <property type="entry name" value="Folate-binding domain"/>
    <property type="match status" value="1"/>
</dbReference>
<dbReference type="InterPro" id="IPR057460">
    <property type="entry name" value="CAF17_C"/>
</dbReference>
<dbReference type="GO" id="GO:0005739">
    <property type="term" value="C:mitochondrion"/>
    <property type="evidence" value="ECO:0007669"/>
    <property type="project" value="UniProtKB-SubCell"/>
</dbReference>
<keyword evidence="2" id="KW-0809">Transit peptide</keyword>
<organism evidence="6">
    <name type="scientific">hydrothermal vent metagenome</name>
    <dbReference type="NCBI Taxonomy" id="652676"/>
    <lineage>
        <taxon>unclassified sequences</taxon>
        <taxon>metagenomes</taxon>
        <taxon>ecological metagenomes</taxon>
    </lineage>
</organism>
<keyword evidence="3" id="KW-0496">Mitochondrion</keyword>
<dbReference type="PANTHER" id="PTHR22602:SF0">
    <property type="entry name" value="TRANSFERASE CAF17, MITOCHONDRIAL-RELATED"/>
    <property type="match status" value="1"/>
</dbReference>
<reference evidence="6" key="1">
    <citation type="submission" date="2018-06" db="EMBL/GenBank/DDBJ databases">
        <authorList>
            <person name="Zhirakovskaya E."/>
        </authorList>
    </citation>
    <scope>NUCLEOTIDE SEQUENCE</scope>
</reference>
<evidence type="ECO:0000256" key="3">
    <source>
        <dbReference type="ARBA" id="ARBA00023128"/>
    </source>
</evidence>
<dbReference type="EMBL" id="UOEJ01000002">
    <property type="protein sequence ID" value="VAV89477.1"/>
    <property type="molecule type" value="Genomic_DNA"/>
</dbReference>
<protein>
    <submittedName>
        <fullName evidence="6">tRNA-modifying protein YgfZ</fullName>
    </submittedName>
</protein>
<dbReference type="InterPro" id="IPR027266">
    <property type="entry name" value="TrmE/GcvT-like"/>
</dbReference>
<name>A0A3B0RCY2_9ZZZZ</name>
<dbReference type="GO" id="GO:0016226">
    <property type="term" value="P:iron-sulfur cluster assembly"/>
    <property type="evidence" value="ECO:0007669"/>
    <property type="project" value="TreeGrafter"/>
</dbReference>
<dbReference type="InterPro" id="IPR006222">
    <property type="entry name" value="GCVT_N"/>
</dbReference>
<dbReference type="PIRSF" id="PIRSF006487">
    <property type="entry name" value="GcvT"/>
    <property type="match status" value="1"/>
</dbReference>
<sequence length="279" mass="31503">MPMQNDIIPLSNRAILTLSGPDRRKFLQTLITNDVEKISGAQAIYAALLTAQGKYLHDFFITEVGESLFLDCERARLPDLFRRLMMYRLRADIDIKDCTDKYNILASMGRISGGVTSCVDPRHAHMGFRTIMAAPENISTCQTMVPYDRLRLSLGLPDGSRDIEVDRTLILEANMAELNGVDFDKGCYVGQEVTARMKYRANLKKRLLPVRIDGPLPDPGTDIINDAGRKIGRIRSGLDNMAMGYFRLAHMEFDQPYTCGEATVTPIRPDWYPPPEQKR</sequence>
<feature type="domain" description="GCVT N-terminal" evidence="4">
    <location>
        <begin position="14"/>
        <end position="112"/>
    </location>
</feature>
<dbReference type="AlphaFoldDB" id="A0A3B0RCY2"/>
<dbReference type="NCBIfam" id="TIGR03317">
    <property type="entry name" value="ygfZ_signature"/>
    <property type="match status" value="1"/>
</dbReference>
<dbReference type="InterPro" id="IPR017703">
    <property type="entry name" value="YgfZ/GCV_T_CS"/>
</dbReference>
<dbReference type="Gene3D" id="3.30.1360.120">
    <property type="entry name" value="Probable tRNA modification gtpase trme, domain 1"/>
    <property type="match status" value="2"/>
</dbReference>
<comment type="subcellular location">
    <subcellularLocation>
        <location evidence="1">Mitochondrion</location>
    </subcellularLocation>
</comment>